<dbReference type="InterPro" id="IPR039653">
    <property type="entry name" value="Prenyltransferase"/>
</dbReference>
<dbReference type="Gene3D" id="1.20.120.1780">
    <property type="entry name" value="UbiA prenyltransferase"/>
    <property type="match status" value="1"/>
</dbReference>
<dbReference type="GO" id="GO:0006744">
    <property type="term" value="P:ubiquinone biosynthetic process"/>
    <property type="evidence" value="ECO:0007669"/>
    <property type="project" value="TreeGrafter"/>
</dbReference>
<evidence type="ECO:0000256" key="8">
    <source>
        <dbReference type="ARBA" id="ARBA00023136"/>
    </source>
</evidence>
<dbReference type="InterPro" id="IPR044878">
    <property type="entry name" value="UbiA_sf"/>
</dbReference>
<comment type="subcellular location">
    <subcellularLocation>
        <location evidence="2">Membrane</location>
        <topology evidence="2">Multi-pass membrane protein</topology>
    </subcellularLocation>
</comment>
<keyword evidence="6 10" id="KW-0812">Transmembrane</keyword>
<gene>
    <name evidence="11" type="ORF">F8S09_08240</name>
</gene>
<dbReference type="EC" id="2.5.1.39" evidence="9"/>
<evidence type="ECO:0000256" key="5">
    <source>
        <dbReference type="ARBA" id="ARBA00022679"/>
    </source>
</evidence>
<dbReference type="Pfam" id="PF01040">
    <property type="entry name" value="UbiA"/>
    <property type="match status" value="1"/>
</dbReference>
<feature type="transmembrane region" description="Helical" evidence="10">
    <location>
        <begin position="194"/>
        <end position="217"/>
    </location>
</feature>
<keyword evidence="12" id="KW-1185">Reference proteome</keyword>
<reference evidence="11 12" key="1">
    <citation type="submission" date="2019-10" db="EMBL/GenBank/DDBJ databases">
        <title>Deinococcus sp. isolated from soil.</title>
        <authorList>
            <person name="Li Y."/>
            <person name="Wang J."/>
        </authorList>
    </citation>
    <scope>NUCLEOTIDE SEQUENCE [LARGE SCALE GENOMIC DNA]</scope>
    <source>
        <strain evidence="11 12">SDU3-2</strain>
    </source>
</reference>
<feature type="transmembrane region" description="Helical" evidence="10">
    <location>
        <begin position="44"/>
        <end position="63"/>
    </location>
</feature>
<feature type="transmembrane region" description="Helical" evidence="10">
    <location>
        <begin position="238"/>
        <end position="259"/>
    </location>
</feature>
<dbReference type="AlphaFoldDB" id="A0A7X1NWB6"/>
<dbReference type="Proteomes" id="UP000484842">
    <property type="component" value="Unassembled WGS sequence"/>
</dbReference>
<organism evidence="11 12">
    <name type="scientific">Deinococcus terrestris</name>
    <dbReference type="NCBI Taxonomy" id="2651870"/>
    <lineage>
        <taxon>Bacteria</taxon>
        <taxon>Thermotogati</taxon>
        <taxon>Deinococcota</taxon>
        <taxon>Deinococci</taxon>
        <taxon>Deinococcales</taxon>
        <taxon>Deinococcaceae</taxon>
        <taxon>Deinococcus</taxon>
    </lineage>
</organism>
<dbReference type="PANTHER" id="PTHR11048:SF28">
    <property type="entry name" value="4-HYDROXYBENZOATE POLYPRENYLTRANSFERASE, MITOCHONDRIAL"/>
    <property type="match status" value="1"/>
</dbReference>
<dbReference type="FunFam" id="1.20.120.1780:FF:000001">
    <property type="entry name" value="4-hydroxybenzoate octaprenyltransferase"/>
    <property type="match status" value="1"/>
</dbReference>
<feature type="transmembrane region" description="Helical" evidence="10">
    <location>
        <begin position="168"/>
        <end position="188"/>
    </location>
</feature>
<dbReference type="PANTHER" id="PTHR11048">
    <property type="entry name" value="PRENYLTRANSFERASES"/>
    <property type="match status" value="1"/>
</dbReference>
<evidence type="ECO:0000313" key="11">
    <source>
        <dbReference type="EMBL" id="MPY66679.1"/>
    </source>
</evidence>
<name>A0A7X1NWB6_9DEIO</name>
<evidence type="ECO:0000256" key="4">
    <source>
        <dbReference type="ARBA" id="ARBA00022519"/>
    </source>
</evidence>
<comment type="caution">
    <text evidence="11">The sequence shown here is derived from an EMBL/GenBank/DDBJ whole genome shotgun (WGS) entry which is preliminary data.</text>
</comment>
<comment type="similarity">
    <text evidence="3">Belongs to the UbiA prenyltransferase family.</text>
</comment>
<dbReference type="NCBIfam" id="TIGR01475">
    <property type="entry name" value="ubiA_other"/>
    <property type="match status" value="1"/>
</dbReference>
<dbReference type="CDD" id="cd13959">
    <property type="entry name" value="PT_UbiA_COQ2"/>
    <property type="match status" value="1"/>
</dbReference>
<keyword evidence="4" id="KW-0997">Cell inner membrane</keyword>
<evidence type="ECO:0000256" key="3">
    <source>
        <dbReference type="ARBA" id="ARBA00005985"/>
    </source>
</evidence>
<dbReference type="GO" id="GO:0005886">
    <property type="term" value="C:plasma membrane"/>
    <property type="evidence" value="ECO:0007669"/>
    <property type="project" value="TreeGrafter"/>
</dbReference>
<evidence type="ECO:0000256" key="2">
    <source>
        <dbReference type="ARBA" id="ARBA00004141"/>
    </source>
</evidence>
<dbReference type="FunFam" id="1.10.357.140:FF:000008">
    <property type="entry name" value="4-hydroxybenzoate octaprenyltransferase"/>
    <property type="match status" value="1"/>
</dbReference>
<keyword evidence="7 10" id="KW-1133">Transmembrane helix</keyword>
<protein>
    <recommendedName>
        <fullName evidence="9">4-hydroxybenzoate polyprenyltransferase</fullName>
        <ecNumber evidence="9">2.5.1.39</ecNumber>
    </recommendedName>
</protein>
<evidence type="ECO:0000256" key="6">
    <source>
        <dbReference type="ARBA" id="ARBA00022692"/>
    </source>
</evidence>
<comment type="cofactor">
    <cofactor evidence="1">
        <name>Mg(2+)</name>
        <dbReference type="ChEBI" id="CHEBI:18420"/>
    </cofactor>
</comment>
<sequence>MHPRGRHDSRGGGGRVQSPCPEGVCWEAVNAAARVKTYLDLVKFEHTVFALPFAYAGMLLASMEVNGTGWPGWEVLLWVTVAMAGARTAAMAANRVIDRFIDARNPRTSGREVPSGKVRPTQAWGLVVGSLAVMAYAAAQLNPLCLLLLPLAVLFLIGYPYTKRYTWLCHAWLGVTDGAAAAGGWIAVTGEFAPGAWLLWAVVIFWMIGLDVIYATLDYRFDRQNGIQSIPARFGIPRALRIAAASHALTFGLLLAVGVVTGASVWYYLAALVMGGILLYEHRIVNPDDLGRVNVAFFDANMWLALTMLAGVILDVMWRTLT</sequence>
<proteinExistence type="inferred from homology"/>
<accession>A0A7X1NWB6</accession>
<evidence type="ECO:0000256" key="9">
    <source>
        <dbReference type="ARBA" id="ARBA00034524"/>
    </source>
</evidence>
<dbReference type="NCBIfam" id="NF041586">
    <property type="entry name" value="MqnP_DT"/>
    <property type="match status" value="1"/>
</dbReference>
<evidence type="ECO:0000256" key="1">
    <source>
        <dbReference type="ARBA" id="ARBA00001946"/>
    </source>
</evidence>
<dbReference type="InterPro" id="IPR006371">
    <property type="entry name" value="Polyprenyltransferase_UbiA-li"/>
</dbReference>
<feature type="transmembrane region" description="Helical" evidence="10">
    <location>
        <begin position="293"/>
        <end position="314"/>
    </location>
</feature>
<keyword evidence="5 11" id="KW-0808">Transferase</keyword>
<dbReference type="Gene3D" id="1.10.357.140">
    <property type="entry name" value="UbiA prenyltransferase"/>
    <property type="match status" value="1"/>
</dbReference>
<evidence type="ECO:0000313" key="12">
    <source>
        <dbReference type="Proteomes" id="UP000484842"/>
    </source>
</evidence>
<dbReference type="InterPro" id="IPR000537">
    <property type="entry name" value="UbiA_prenyltransferase"/>
</dbReference>
<evidence type="ECO:0000256" key="7">
    <source>
        <dbReference type="ARBA" id="ARBA00022989"/>
    </source>
</evidence>
<keyword evidence="4" id="KW-1003">Cell membrane</keyword>
<keyword evidence="8 10" id="KW-0472">Membrane</keyword>
<feature type="transmembrane region" description="Helical" evidence="10">
    <location>
        <begin position="144"/>
        <end position="161"/>
    </location>
</feature>
<evidence type="ECO:0000256" key="10">
    <source>
        <dbReference type="SAM" id="Phobius"/>
    </source>
</evidence>
<dbReference type="GO" id="GO:0008412">
    <property type="term" value="F:4-hydroxybenzoate polyprenyltransferase activity"/>
    <property type="evidence" value="ECO:0007669"/>
    <property type="project" value="UniProtKB-EC"/>
</dbReference>
<dbReference type="EMBL" id="WBSL01000002">
    <property type="protein sequence ID" value="MPY66679.1"/>
    <property type="molecule type" value="Genomic_DNA"/>
</dbReference>